<evidence type="ECO:0000313" key="2">
    <source>
        <dbReference type="Proteomes" id="UP000183653"/>
    </source>
</evidence>
<dbReference type="InterPro" id="IPR027417">
    <property type="entry name" value="P-loop_NTPase"/>
</dbReference>
<dbReference type="GO" id="GO:0016301">
    <property type="term" value="F:kinase activity"/>
    <property type="evidence" value="ECO:0007669"/>
    <property type="project" value="UniProtKB-KW"/>
</dbReference>
<sequence>MPEPKIKLCIIAPAGSGKSTVARLISERAQERGLSCAVIKLAEPLYDIQAKFYDTARISIGRYQQNHRLLESIADHLRSIDKWSLANHFKERYLATEADIVINDDLRDLDIDWPVLQELGFSVLYVEASEIIRHTRLQGRGDLEVSATSKLDAIIKRIPVNFTIDNSSESLEELIETVDELFDTYLSAYECLS</sequence>
<dbReference type="RefSeq" id="WP_057725827.1">
    <property type="nucleotide sequence ID" value="NZ_JYLM01000013.1"/>
</dbReference>
<keyword evidence="1" id="KW-0808">Transferase</keyword>
<proteinExistence type="predicted"/>
<dbReference type="Proteomes" id="UP000183653">
    <property type="component" value="Chromosome I"/>
</dbReference>
<evidence type="ECO:0000313" key="1">
    <source>
        <dbReference type="EMBL" id="SDU29186.1"/>
    </source>
</evidence>
<name>A0A1H2HBL5_9PSED</name>
<dbReference type="AlphaFoldDB" id="A0A1H2HBL5"/>
<keyword evidence="2" id="KW-1185">Reference proteome</keyword>
<accession>A0A1H2HBL5</accession>
<dbReference type="SUPFAM" id="SSF52540">
    <property type="entry name" value="P-loop containing nucleoside triphosphate hydrolases"/>
    <property type="match status" value="1"/>
</dbReference>
<keyword evidence="1" id="KW-0418">Kinase</keyword>
<dbReference type="Pfam" id="PF13238">
    <property type="entry name" value="AAA_18"/>
    <property type="match status" value="1"/>
</dbReference>
<gene>
    <name evidence="1" type="ORF">SAMN04490197_4615</name>
</gene>
<reference evidence="1 2" key="1">
    <citation type="submission" date="2016-10" db="EMBL/GenBank/DDBJ databases">
        <authorList>
            <person name="Varghese N."/>
            <person name="Submissions S."/>
        </authorList>
    </citation>
    <scope>NUCLEOTIDE SEQUENCE [LARGE SCALE GENOMIC DNA]</scope>
    <source>
        <strain evidence="1 2">BS2775</strain>
    </source>
</reference>
<dbReference type="EMBL" id="LT629782">
    <property type="protein sequence ID" value="SDU29186.1"/>
    <property type="molecule type" value="Genomic_DNA"/>
</dbReference>
<protein>
    <submittedName>
        <fullName evidence="1">Dephospho-CoA kinase</fullName>
    </submittedName>
</protein>
<dbReference type="OrthoDB" id="9133683at2"/>
<organism evidence="1 2">
    <name type="scientific">Pseudomonas orientalis</name>
    <dbReference type="NCBI Taxonomy" id="76758"/>
    <lineage>
        <taxon>Bacteria</taxon>
        <taxon>Pseudomonadati</taxon>
        <taxon>Pseudomonadota</taxon>
        <taxon>Gammaproteobacteria</taxon>
        <taxon>Pseudomonadales</taxon>
        <taxon>Pseudomonadaceae</taxon>
        <taxon>Pseudomonas</taxon>
    </lineage>
</organism>
<dbReference type="Gene3D" id="3.40.50.300">
    <property type="entry name" value="P-loop containing nucleotide triphosphate hydrolases"/>
    <property type="match status" value="1"/>
</dbReference>